<keyword evidence="3 4" id="KW-0067">ATP-binding</keyword>
<evidence type="ECO:0000313" key="6">
    <source>
        <dbReference type="Proteomes" id="UP001209076"/>
    </source>
</evidence>
<accession>A0ABT2PWL4</accession>
<dbReference type="Pfam" id="PF01812">
    <property type="entry name" value="5-FTHF_cyc-lig"/>
    <property type="match status" value="1"/>
</dbReference>
<dbReference type="RefSeq" id="WP_262096613.1">
    <property type="nucleotide sequence ID" value="NZ_JAOEGN010000012.1"/>
</dbReference>
<dbReference type="PIRSF" id="PIRSF006806">
    <property type="entry name" value="FTHF_cligase"/>
    <property type="match status" value="1"/>
</dbReference>
<keyword evidence="5" id="KW-0436">Ligase</keyword>
<evidence type="ECO:0000256" key="2">
    <source>
        <dbReference type="ARBA" id="ARBA00022741"/>
    </source>
</evidence>
<comment type="caution">
    <text evidence="5">The sequence shown here is derived from an EMBL/GenBank/DDBJ whole genome shotgun (WGS) entry which is preliminary data.</text>
</comment>
<dbReference type="GO" id="GO:0030272">
    <property type="term" value="F:5-formyltetrahydrofolate cyclo-ligase activity"/>
    <property type="evidence" value="ECO:0007669"/>
    <property type="project" value="UniProtKB-EC"/>
</dbReference>
<keyword evidence="6" id="KW-1185">Reference proteome</keyword>
<comment type="similarity">
    <text evidence="1 4">Belongs to the 5-formyltetrahydrofolate cyclo-ligase family.</text>
</comment>
<dbReference type="EC" id="6.3.3.2" evidence="4"/>
<organism evidence="5 6">
    <name type="scientific">Paracholeplasma vituli</name>
    <dbReference type="NCBI Taxonomy" id="69473"/>
    <lineage>
        <taxon>Bacteria</taxon>
        <taxon>Bacillati</taxon>
        <taxon>Mycoplasmatota</taxon>
        <taxon>Mollicutes</taxon>
        <taxon>Acholeplasmatales</taxon>
        <taxon>Acholeplasmataceae</taxon>
        <taxon>Paracholeplasma</taxon>
    </lineage>
</organism>
<comment type="cofactor">
    <cofactor evidence="4">
        <name>Mg(2+)</name>
        <dbReference type="ChEBI" id="CHEBI:18420"/>
    </cofactor>
</comment>
<dbReference type="NCBIfam" id="TIGR02727">
    <property type="entry name" value="MTHFS_bact"/>
    <property type="match status" value="1"/>
</dbReference>
<evidence type="ECO:0000313" key="5">
    <source>
        <dbReference type="EMBL" id="MCU0105312.1"/>
    </source>
</evidence>
<dbReference type="InterPro" id="IPR037171">
    <property type="entry name" value="NagB/RpiA_transferase-like"/>
</dbReference>
<dbReference type="InterPro" id="IPR002698">
    <property type="entry name" value="FTHF_cligase"/>
</dbReference>
<dbReference type="SUPFAM" id="SSF100950">
    <property type="entry name" value="NagB/RpiA/CoA transferase-like"/>
    <property type="match status" value="1"/>
</dbReference>
<gene>
    <name evidence="5" type="ORF">N7603_06535</name>
</gene>
<dbReference type="EMBL" id="JAOEGN010000012">
    <property type="protein sequence ID" value="MCU0105312.1"/>
    <property type="molecule type" value="Genomic_DNA"/>
</dbReference>
<dbReference type="Gene3D" id="3.40.50.10420">
    <property type="entry name" value="NagB/RpiA/CoA transferase-like"/>
    <property type="match status" value="1"/>
</dbReference>
<evidence type="ECO:0000256" key="1">
    <source>
        <dbReference type="ARBA" id="ARBA00010638"/>
    </source>
</evidence>
<evidence type="ECO:0000256" key="3">
    <source>
        <dbReference type="ARBA" id="ARBA00022840"/>
    </source>
</evidence>
<dbReference type="InterPro" id="IPR024185">
    <property type="entry name" value="FTHF_cligase-like_sf"/>
</dbReference>
<evidence type="ECO:0000256" key="4">
    <source>
        <dbReference type="RuleBase" id="RU361279"/>
    </source>
</evidence>
<dbReference type="PANTHER" id="PTHR23407">
    <property type="entry name" value="ATPASE INHIBITOR/5-FORMYLTETRAHYDROFOLATE CYCLO-LIGASE"/>
    <property type="match status" value="1"/>
</dbReference>
<protein>
    <recommendedName>
        <fullName evidence="4">5-formyltetrahydrofolate cyclo-ligase</fullName>
        <ecNumber evidence="4">6.3.3.2</ecNumber>
    </recommendedName>
</protein>
<reference evidence="6" key="1">
    <citation type="submission" date="2023-07" db="EMBL/GenBank/DDBJ databases">
        <title>Novel Mycoplasma species identified in domestic and wild animals.</title>
        <authorList>
            <person name="Volokhov D.V."/>
            <person name="Furtak V.A."/>
            <person name="Zagorodnyaya T.A."/>
        </authorList>
    </citation>
    <scope>NUCLEOTIDE SEQUENCE [LARGE SCALE GENOMIC DNA]</scope>
    <source>
        <strain evidence="6">92-19</strain>
    </source>
</reference>
<sequence>MKFMDKKTLRQTVLSARKKTPIEDQIAITEMMIEKLEQNEIFKTSKHIGLYYPIHQEINLLSLVEQYPDKHFYIPNIENGSIKYRLIERLDSLIVAPFNLKEVPKENPSIEDCELYLIPCVAVSKNLRIGYGKGFFDRFLIGKKGYKLGITYPAHKFDYDLQEPHDILLDDVL</sequence>
<proteinExistence type="inferred from homology"/>
<keyword evidence="4" id="KW-0460">Magnesium</keyword>
<name>A0ABT2PWL4_9MOLU</name>
<comment type="catalytic activity">
    <reaction evidence="4">
        <text>(6S)-5-formyl-5,6,7,8-tetrahydrofolate + ATP = (6R)-5,10-methenyltetrahydrofolate + ADP + phosphate</text>
        <dbReference type="Rhea" id="RHEA:10488"/>
        <dbReference type="ChEBI" id="CHEBI:30616"/>
        <dbReference type="ChEBI" id="CHEBI:43474"/>
        <dbReference type="ChEBI" id="CHEBI:57455"/>
        <dbReference type="ChEBI" id="CHEBI:57457"/>
        <dbReference type="ChEBI" id="CHEBI:456216"/>
        <dbReference type="EC" id="6.3.3.2"/>
    </reaction>
</comment>
<keyword evidence="2 4" id="KW-0547">Nucleotide-binding</keyword>
<keyword evidence="4" id="KW-0479">Metal-binding</keyword>
<dbReference type="PANTHER" id="PTHR23407:SF1">
    <property type="entry name" value="5-FORMYLTETRAHYDROFOLATE CYCLO-LIGASE"/>
    <property type="match status" value="1"/>
</dbReference>
<dbReference type="Proteomes" id="UP001209076">
    <property type="component" value="Unassembled WGS sequence"/>
</dbReference>